<dbReference type="Pfam" id="PF02195">
    <property type="entry name" value="ParB_N"/>
    <property type="match status" value="1"/>
</dbReference>
<dbReference type="Gene3D" id="3.90.1530.30">
    <property type="match status" value="1"/>
</dbReference>
<protein>
    <submittedName>
        <fullName evidence="3">ParB family chromosome partitioning protein</fullName>
    </submittedName>
</protein>
<dbReference type="AlphaFoldDB" id="A0A560KUK7"/>
<dbReference type="Proteomes" id="UP000321304">
    <property type="component" value="Unassembled WGS sequence"/>
</dbReference>
<name>A0A560KUK7_9BRAD</name>
<dbReference type="GO" id="GO:0005694">
    <property type="term" value="C:chromosome"/>
    <property type="evidence" value="ECO:0007669"/>
    <property type="project" value="TreeGrafter"/>
</dbReference>
<dbReference type="RefSeq" id="WP_146993069.1">
    <property type="nucleotide sequence ID" value="NZ_VITY01000025.1"/>
</dbReference>
<sequence length="630" mass="69483">MSDRRKIADSNKSIMFVPLNKLKKSPKNVRQVPHTKADIQALAASIAAIGMLQYPVVEPEVGPKEKPTGYYLVNAGEGRRLAQLLRAKRKEIKPDEPIRCILDTEHSATEISLAENSVRSPMNPADQYEAFAKLHDEDGMSAEDIAARFGVTAAVVRQRLKLGAVSPKLRDLYRKGDMTLDQLSAFAITEDHERQERVWNELPAFQRSRQSILRALSEGQVRSDDRCAMFIGAKAYARAGGTIIRDLFDQEGGGFFADADLLHRLVREKLQGIAAEIAEEGWRWIVADIELDRAAWARMRRVYAKPLPLSKAERKRLQSLQARYDALCEKHQHDDEMPAKAAEQLGRIEAAIEALRREEYKAKDIARAGAFVTLAGDGSVRIERGFVRAEDESKSKAKAEDDAGQRPAEDADGPTPLSEKLIAELTAYRTSALRNELAQHPATALLALVHALALATFFRGSAGSCLEITPRSAWLSGHAPGIDESVAERQTAERHAAWAKRLPQEAEALWTFLHELSDAERLGLLAHCVSLTANAIRNPRQLGSVSEAHAAVLAHEVRLDMTAYWQPTAGSYFGRVSKERIVEAMREGVSAQAADTIVRMKKQAMAEAAEAALAGKGWLPALLRPDQVAA</sequence>
<dbReference type="SMART" id="SM00470">
    <property type="entry name" value="ParB"/>
    <property type="match status" value="1"/>
</dbReference>
<evidence type="ECO:0000256" key="1">
    <source>
        <dbReference type="SAM" id="MobiDB-lite"/>
    </source>
</evidence>
<dbReference type="GO" id="GO:0007059">
    <property type="term" value="P:chromosome segregation"/>
    <property type="evidence" value="ECO:0007669"/>
    <property type="project" value="TreeGrafter"/>
</dbReference>
<comment type="caution">
    <text evidence="3">The sequence shown here is derived from an EMBL/GenBank/DDBJ whole genome shotgun (WGS) entry which is preliminary data.</text>
</comment>
<dbReference type="OrthoDB" id="9813122at2"/>
<evidence type="ECO:0000313" key="4">
    <source>
        <dbReference type="Proteomes" id="UP000321304"/>
    </source>
</evidence>
<dbReference type="EMBL" id="VITY01000025">
    <property type="protein sequence ID" value="TWB86882.1"/>
    <property type="molecule type" value="Genomic_DNA"/>
</dbReference>
<accession>A0A560KUK7</accession>
<dbReference type="Gene3D" id="1.10.10.2830">
    <property type="match status" value="1"/>
</dbReference>
<gene>
    <name evidence="3" type="ORF">FBZ93_1258</name>
</gene>
<dbReference type="InterPro" id="IPR036086">
    <property type="entry name" value="ParB/Sulfiredoxin_sf"/>
</dbReference>
<feature type="compositionally biased region" description="Basic and acidic residues" evidence="1">
    <location>
        <begin position="391"/>
        <end position="409"/>
    </location>
</feature>
<dbReference type="InterPro" id="IPR003115">
    <property type="entry name" value="ParB_N"/>
</dbReference>
<evidence type="ECO:0000259" key="2">
    <source>
        <dbReference type="SMART" id="SM00470"/>
    </source>
</evidence>
<feature type="domain" description="ParB-like N-terminal" evidence="2">
    <location>
        <begin position="15"/>
        <end position="117"/>
    </location>
</feature>
<dbReference type="PANTHER" id="PTHR33375">
    <property type="entry name" value="CHROMOSOME-PARTITIONING PROTEIN PARB-RELATED"/>
    <property type="match status" value="1"/>
</dbReference>
<dbReference type="SUPFAM" id="SSF110849">
    <property type="entry name" value="ParB/Sulfiredoxin"/>
    <property type="match status" value="1"/>
</dbReference>
<evidence type="ECO:0000313" key="3">
    <source>
        <dbReference type="EMBL" id="TWB86882.1"/>
    </source>
</evidence>
<dbReference type="PANTHER" id="PTHR33375:SF7">
    <property type="entry name" value="CHROMOSOME 2-PARTITIONING PROTEIN PARB-RELATED"/>
    <property type="match status" value="1"/>
</dbReference>
<reference evidence="3 4" key="1">
    <citation type="submission" date="2019-06" db="EMBL/GenBank/DDBJ databases">
        <title>Genomic Encyclopedia of Type Strains, Phase IV (KMG-V): Genome sequencing to study the core and pangenomes of soil and plant-associated prokaryotes.</title>
        <authorList>
            <person name="Whitman W."/>
        </authorList>
    </citation>
    <scope>NUCLEOTIDE SEQUENCE [LARGE SCALE GENOMIC DNA]</scope>
    <source>
        <strain evidence="3 4">BR 10355</strain>
    </source>
</reference>
<proteinExistence type="predicted"/>
<dbReference type="InterPro" id="IPR050336">
    <property type="entry name" value="Chromosome_partition/occlusion"/>
</dbReference>
<organism evidence="3 4">
    <name type="scientific">Bradyrhizobium macuxiense</name>
    <dbReference type="NCBI Taxonomy" id="1755647"/>
    <lineage>
        <taxon>Bacteria</taxon>
        <taxon>Pseudomonadati</taxon>
        <taxon>Pseudomonadota</taxon>
        <taxon>Alphaproteobacteria</taxon>
        <taxon>Hyphomicrobiales</taxon>
        <taxon>Nitrobacteraceae</taxon>
        <taxon>Bradyrhizobium</taxon>
    </lineage>
</organism>
<keyword evidence="4" id="KW-1185">Reference proteome</keyword>
<dbReference type="SUPFAM" id="SSF109709">
    <property type="entry name" value="KorB DNA-binding domain-like"/>
    <property type="match status" value="1"/>
</dbReference>
<dbReference type="CDD" id="cd16406">
    <property type="entry name" value="ParB_N_like"/>
    <property type="match status" value="1"/>
</dbReference>
<feature type="region of interest" description="Disordered" evidence="1">
    <location>
        <begin position="391"/>
        <end position="416"/>
    </location>
</feature>